<dbReference type="FunFam" id="3.90.740.10:FF:000005">
    <property type="entry name" value="Valine--tRNA ligase, mitochondrial"/>
    <property type="match status" value="1"/>
</dbReference>
<evidence type="ECO:0000313" key="16">
    <source>
        <dbReference type="EMBL" id="CAI8035725.1"/>
    </source>
</evidence>
<dbReference type="InterPro" id="IPR002303">
    <property type="entry name" value="Valyl-tRNA_ligase"/>
</dbReference>
<dbReference type="EMBL" id="CASHTH010002825">
    <property type="protein sequence ID" value="CAI8035725.1"/>
    <property type="molecule type" value="Genomic_DNA"/>
</dbReference>
<dbReference type="GO" id="GO:0005829">
    <property type="term" value="C:cytosol"/>
    <property type="evidence" value="ECO:0007669"/>
    <property type="project" value="TreeGrafter"/>
</dbReference>
<keyword evidence="4 16" id="KW-0436">Ligase</keyword>
<sequence length="638" mass="73151">MVNWCPNCQTAVSDLEVEPVEIDGNFYHIKYPIKDSEESVEIATTRPETMLGDTAVAIHPEDTRYQHLIGKTAVLPILGRELPIIADEYVDLEFGTGALKVTPAHDPNDYEIGQRHELEQVNILNPDGSLNENAGTKYQGMDRFECRKALVEDLREQGHLIQIVPHPHAVGHHDRCNQIIEPYISPQWYLNVKPLAERSLEAARRGDVVFLPERETKRFYQWMENIEPWPISRQRWWGHQLPIWHCDACEGLTVAVTPPSQCAHCNSEKIRQDEEVLDTWFSSGLWPFSTMGWPDETEALKTFYPTSVLVTGWDILFFWVARMIMLGLQCMDEVPFQYVYLHALVADEHGQKQSKSKGNAIDPVPTIHQYGADAFRFALVFSAAPNPYIALAESQIEAGKRFANKIWNASRLLLMNLDDFQHGQPTDLILCDQWIRSRFNATVETVTTCLEEFRFSDAAHALYEFLWHEFCDWQLKRMRRWKKAMQTIMDVIDGIRSVRGEMNVPPSSEVEIRIQTPNPETAELLTKHLEEYLPAFGRFSQISIAEHQEKPDAAAVAVINDTVIYIPLAGIIDIEKEKDRLQKRLDKVLKELTGTQKTLDNPKFVDRAPEAVVEQKRTRLAVLESEQEKLVANLEMLG</sequence>
<proteinExistence type="inferred from homology"/>
<evidence type="ECO:0000256" key="10">
    <source>
        <dbReference type="ARBA" id="ARBA00029936"/>
    </source>
</evidence>
<dbReference type="InterPro" id="IPR037118">
    <property type="entry name" value="Val-tRNA_synth_C_sf"/>
</dbReference>
<keyword evidence="17" id="KW-1185">Reference proteome</keyword>
<dbReference type="GO" id="GO:0005524">
    <property type="term" value="F:ATP binding"/>
    <property type="evidence" value="ECO:0007669"/>
    <property type="project" value="UniProtKB-KW"/>
</dbReference>
<evidence type="ECO:0000256" key="8">
    <source>
        <dbReference type="ARBA" id="ARBA00023054"/>
    </source>
</evidence>
<name>A0AA35X2L6_GEOBA</name>
<protein>
    <recommendedName>
        <fullName evidence="2">valine--tRNA ligase</fullName>
        <ecNumber evidence="2">6.1.1.9</ecNumber>
    </recommendedName>
    <alternativeName>
        <fullName evidence="10">Valyl-tRNA synthetase</fullName>
    </alternativeName>
</protein>
<dbReference type="InterPro" id="IPR019499">
    <property type="entry name" value="Val-tRNA_synth_tRNA-bd"/>
</dbReference>
<evidence type="ECO:0000256" key="7">
    <source>
        <dbReference type="ARBA" id="ARBA00022917"/>
    </source>
</evidence>
<evidence type="ECO:0000313" key="17">
    <source>
        <dbReference type="Proteomes" id="UP001174909"/>
    </source>
</evidence>
<evidence type="ECO:0000256" key="3">
    <source>
        <dbReference type="ARBA" id="ARBA00022490"/>
    </source>
</evidence>
<dbReference type="Gene3D" id="1.10.287.380">
    <property type="entry name" value="Valyl-tRNA synthetase, C-terminal domain"/>
    <property type="match status" value="1"/>
</dbReference>
<dbReference type="Proteomes" id="UP001174909">
    <property type="component" value="Unassembled WGS sequence"/>
</dbReference>
<dbReference type="FunFam" id="3.40.50.620:FF:000098">
    <property type="entry name" value="Valine--tRNA ligase"/>
    <property type="match status" value="1"/>
</dbReference>
<reference evidence="16" key="1">
    <citation type="submission" date="2023-03" db="EMBL/GenBank/DDBJ databases">
        <authorList>
            <person name="Steffen K."/>
            <person name="Cardenas P."/>
        </authorList>
    </citation>
    <scope>NUCLEOTIDE SEQUENCE</scope>
</reference>
<dbReference type="InterPro" id="IPR002300">
    <property type="entry name" value="aa-tRNA-synth_Ia"/>
</dbReference>
<evidence type="ECO:0000256" key="4">
    <source>
        <dbReference type="ARBA" id="ARBA00022598"/>
    </source>
</evidence>
<dbReference type="GO" id="GO:0004832">
    <property type="term" value="F:valine-tRNA ligase activity"/>
    <property type="evidence" value="ECO:0007669"/>
    <property type="project" value="UniProtKB-EC"/>
</dbReference>
<accession>A0AA35X2L6</accession>
<evidence type="ECO:0000256" key="2">
    <source>
        <dbReference type="ARBA" id="ARBA00013169"/>
    </source>
</evidence>
<dbReference type="InterPro" id="IPR009008">
    <property type="entry name" value="Val/Leu/Ile-tRNA-synth_edit"/>
</dbReference>
<dbReference type="Gene3D" id="3.40.50.620">
    <property type="entry name" value="HUPs"/>
    <property type="match status" value="1"/>
</dbReference>
<comment type="catalytic activity">
    <reaction evidence="11">
        <text>tRNA(Val) + L-valine + ATP = L-valyl-tRNA(Val) + AMP + diphosphate</text>
        <dbReference type="Rhea" id="RHEA:10704"/>
        <dbReference type="Rhea" id="RHEA-COMP:9672"/>
        <dbReference type="Rhea" id="RHEA-COMP:9708"/>
        <dbReference type="ChEBI" id="CHEBI:30616"/>
        <dbReference type="ChEBI" id="CHEBI:33019"/>
        <dbReference type="ChEBI" id="CHEBI:57762"/>
        <dbReference type="ChEBI" id="CHEBI:78442"/>
        <dbReference type="ChEBI" id="CHEBI:78537"/>
        <dbReference type="ChEBI" id="CHEBI:456215"/>
        <dbReference type="EC" id="6.1.1.9"/>
    </reaction>
</comment>
<dbReference type="InterPro" id="IPR014729">
    <property type="entry name" value="Rossmann-like_a/b/a_fold"/>
</dbReference>
<evidence type="ECO:0000256" key="5">
    <source>
        <dbReference type="ARBA" id="ARBA00022741"/>
    </source>
</evidence>
<keyword evidence="3" id="KW-0963">Cytoplasm</keyword>
<dbReference type="SUPFAM" id="SSF50677">
    <property type="entry name" value="ValRS/IleRS/LeuRS editing domain"/>
    <property type="match status" value="1"/>
</dbReference>
<dbReference type="NCBIfam" id="TIGR00422">
    <property type="entry name" value="valS"/>
    <property type="match status" value="1"/>
</dbReference>
<evidence type="ECO:0000256" key="12">
    <source>
        <dbReference type="SAM" id="Coils"/>
    </source>
</evidence>
<dbReference type="EC" id="6.1.1.9" evidence="2"/>
<dbReference type="SUPFAM" id="SSF52374">
    <property type="entry name" value="Nucleotidylyl transferase"/>
    <property type="match status" value="1"/>
</dbReference>
<evidence type="ECO:0000256" key="11">
    <source>
        <dbReference type="ARBA" id="ARBA00047552"/>
    </source>
</evidence>
<evidence type="ECO:0000256" key="6">
    <source>
        <dbReference type="ARBA" id="ARBA00022840"/>
    </source>
</evidence>
<dbReference type="Gene3D" id="3.90.740.10">
    <property type="entry name" value="Valyl/Leucyl/Isoleucyl-tRNA synthetase, editing domain"/>
    <property type="match status" value="1"/>
</dbReference>
<keyword evidence="6" id="KW-0067">ATP-binding</keyword>
<gene>
    <name evidence="16" type="ORF">GBAR_LOCUS20027</name>
</gene>
<evidence type="ECO:0000256" key="1">
    <source>
        <dbReference type="ARBA" id="ARBA00005594"/>
    </source>
</evidence>
<dbReference type="InterPro" id="IPR009080">
    <property type="entry name" value="tRNAsynth_Ia_anticodon-bd"/>
</dbReference>
<dbReference type="AlphaFoldDB" id="A0AA35X2L6"/>
<dbReference type="GO" id="GO:0002161">
    <property type="term" value="F:aminoacyl-tRNA deacylase activity"/>
    <property type="evidence" value="ECO:0007669"/>
    <property type="project" value="InterPro"/>
</dbReference>
<dbReference type="Pfam" id="PF00133">
    <property type="entry name" value="tRNA-synt_1"/>
    <property type="match status" value="1"/>
</dbReference>
<dbReference type="InterPro" id="IPR010978">
    <property type="entry name" value="tRNA-bd_arm"/>
</dbReference>
<dbReference type="InterPro" id="IPR013155">
    <property type="entry name" value="M/V/L/I-tRNA-synth_anticd-bd"/>
</dbReference>
<keyword evidence="8 12" id="KW-0175">Coiled coil</keyword>
<comment type="caution">
    <text evidence="16">The sequence shown here is derived from an EMBL/GenBank/DDBJ whole genome shotgun (WGS) entry which is preliminary data.</text>
</comment>
<feature type="domain" description="Aminoacyl-tRNA synthetase class Ia" evidence="13">
    <location>
        <begin position="1"/>
        <end position="382"/>
    </location>
</feature>
<dbReference type="CDD" id="cd07962">
    <property type="entry name" value="Anticodon_Ia_Val"/>
    <property type="match status" value="1"/>
</dbReference>
<feature type="domain" description="Valyl-tRNA synthetase tRNA-binding arm" evidence="15">
    <location>
        <begin position="573"/>
        <end position="638"/>
    </location>
</feature>
<dbReference type="GO" id="GO:0006438">
    <property type="term" value="P:valyl-tRNA aminoacylation"/>
    <property type="evidence" value="ECO:0007669"/>
    <property type="project" value="InterPro"/>
</dbReference>
<evidence type="ECO:0000259" key="14">
    <source>
        <dbReference type="Pfam" id="PF08264"/>
    </source>
</evidence>
<dbReference type="PANTHER" id="PTHR11946:SF93">
    <property type="entry name" value="VALINE--TRNA LIGASE, CHLOROPLASTIC_MITOCHONDRIAL 2"/>
    <property type="match status" value="1"/>
</dbReference>
<evidence type="ECO:0000259" key="15">
    <source>
        <dbReference type="Pfam" id="PF10458"/>
    </source>
</evidence>
<comment type="similarity">
    <text evidence="1">Belongs to the class-I aminoacyl-tRNA synthetase family.</text>
</comment>
<dbReference type="SUPFAM" id="SSF47323">
    <property type="entry name" value="Anticodon-binding domain of a subclass of class I aminoacyl-tRNA synthetases"/>
    <property type="match status" value="1"/>
</dbReference>
<dbReference type="PANTHER" id="PTHR11946">
    <property type="entry name" value="VALYL-TRNA SYNTHETASES"/>
    <property type="match status" value="1"/>
</dbReference>
<feature type="coiled-coil region" evidence="12">
    <location>
        <begin position="571"/>
        <end position="633"/>
    </location>
</feature>
<keyword evidence="5" id="KW-0547">Nucleotide-binding</keyword>
<keyword evidence="9" id="KW-0030">Aminoacyl-tRNA synthetase</keyword>
<evidence type="ECO:0000259" key="13">
    <source>
        <dbReference type="Pfam" id="PF00133"/>
    </source>
</evidence>
<dbReference type="FunFam" id="1.10.287.380:FF:000001">
    <property type="entry name" value="Valine--tRNA ligase"/>
    <property type="match status" value="1"/>
</dbReference>
<dbReference type="Pfam" id="PF08264">
    <property type="entry name" value="Anticodon_1"/>
    <property type="match status" value="1"/>
</dbReference>
<dbReference type="Gene3D" id="1.10.730.10">
    <property type="entry name" value="Isoleucyl-tRNA Synthetase, Domain 1"/>
    <property type="match status" value="1"/>
</dbReference>
<feature type="domain" description="Methionyl/Valyl/Leucyl/Isoleucyl-tRNA synthetase anticodon-binding" evidence="14">
    <location>
        <begin position="432"/>
        <end position="480"/>
    </location>
</feature>
<dbReference type="SUPFAM" id="SSF46589">
    <property type="entry name" value="tRNA-binding arm"/>
    <property type="match status" value="1"/>
</dbReference>
<keyword evidence="7" id="KW-0648">Protein biosynthesis</keyword>
<dbReference type="NCBIfam" id="NF004349">
    <property type="entry name" value="PRK05729.1"/>
    <property type="match status" value="1"/>
</dbReference>
<dbReference type="Pfam" id="PF10458">
    <property type="entry name" value="Val_tRNA-synt_C"/>
    <property type="match status" value="1"/>
</dbReference>
<evidence type="ECO:0000256" key="9">
    <source>
        <dbReference type="ARBA" id="ARBA00023146"/>
    </source>
</evidence>
<dbReference type="PRINTS" id="PR00986">
    <property type="entry name" value="TRNASYNTHVAL"/>
</dbReference>
<organism evidence="16 17">
    <name type="scientific">Geodia barretti</name>
    <name type="common">Barrett's horny sponge</name>
    <dbReference type="NCBI Taxonomy" id="519541"/>
    <lineage>
        <taxon>Eukaryota</taxon>
        <taxon>Metazoa</taxon>
        <taxon>Porifera</taxon>
        <taxon>Demospongiae</taxon>
        <taxon>Heteroscleromorpha</taxon>
        <taxon>Tetractinellida</taxon>
        <taxon>Astrophorina</taxon>
        <taxon>Geodiidae</taxon>
        <taxon>Geodia</taxon>
    </lineage>
</organism>
<dbReference type="InterPro" id="IPR033705">
    <property type="entry name" value="Anticodon_Ia_Val"/>
</dbReference>